<dbReference type="PROSITE" id="PS50110">
    <property type="entry name" value="RESPONSE_REGULATORY"/>
    <property type="match status" value="1"/>
</dbReference>
<evidence type="ECO:0000313" key="7">
    <source>
        <dbReference type="Proteomes" id="UP000758652"/>
    </source>
</evidence>
<evidence type="ECO:0000259" key="5">
    <source>
        <dbReference type="PROSITE" id="PS50930"/>
    </source>
</evidence>
<evidence type="ECO:0000256" key="2">
    <source>
        <dbReference type="ARBA" id="ARBA00024867"/>
    </source>
</evidence>
<comment type="caution">
    <text evidence="6">The sequence shown here is derived from an EMBL/GenBank/DDBJ whole genome shotgun (WGS) entry which is preliminary data.</text>
</comment>
<dbReference type="Gene3D" id="3.40.50.2300">
    <property type="match status" value="1"/>
</dbReference>
<dbReference type="PANTHER" id="PTHR37299:SF1">
    <property type="entry name" value="STAGE 0 SPORULATION PROTEIN A HOMOLOG"/>
    <property type="match status" value="1"/>
</dbReference>
<sequence length="236" mass="27873">MIRIAVCDDEKHFVDQIKEILLSYNEKIEDTIYVEEFYDGIMLLDKYDCRFDIIFLDIKMPYMDGIKVAEKIREKDKDVTILFLTSLLGRAVDGYRVKAENFLIKPIERKKVLHEIDRYIMLSRMKKQLCILVENIEGQFRIPITSLKYIETYNRNLLIHTEDQAIVCYKKLKELKEELKNYGFAQSHKGYLINLSYVKSIKGNDIMLTTNEVLPISRAMKKEFMQQLAIYMGGQL</sequence>
<comment type="function">
    <text evidence="2">May play the central regulatory role in sporulation. It may be an element of the effector pathway responsible for the activation of sporulation genes in response to nutritional stress. Spo0A may act in concert with spo0H (a sigma factor) to control the expression of some genes that are critical to the sporulation process.</text>
</comment>
<dbReference type="RefSeq" id="WP_226395277.1">
    <property type="nucleotide sequence ID" value="NZ_JADCKL010000011.1"/>
</dbReference>
<dbReference type="SUPFAM" id="SSF52172">
    <property type="entry name" value="CheY-like"/>
    <property type="match status" value="1"/>
</dbReference>
<dbReference type="SMART" id="SM00448">
    <property type="entry name" value="REC"/>
    <property type="match status" value="1"/>
</dbReference>
<dbReference type="InterPro" id="IPR046947">
    <property type="entry name" value="LytR-like"/>
</dbReference>
<dbReference type="InterPro" id="IPR001789">
    <property type="entry name" value="Sig_transdc_resp-reg_receiver"/>
</dbReference>
<keyword evidence="3" id="KW-0597">Phosphoprotein</keyword>
<proteinExistence type="predicted"/>
<dbReference type="Pfam" id="PF00072">
    <property type="entry name" value="Response_reg"/>
    <property type="match status" value="1"/>
</dbReference>
<dbReference type="InterPro" id="IPR011006">
    <property type="entry name" value="CheY-like_superfamily"/>
</dbReference>
<dbReference type="EMBL" id="JADCKL010000011">
    <property type="protein sequence ID" value="MBE5063866.1"/>
    <property type="molecule type" value="Genomic_DNA"/>
</dbReference>
<feature type="domain" description="Response regulatory" evidence="4">
    <location>
        <begin position="3"/>
        <end position="120"/>
    </location>
</feature>
<dbReference type="SMART" id="SM00850">
    <property type="entry name" value="LytTR"/>
    <property type="match status" value="1"/>
</dbReference>
<name>A0ABR9RLL0_9FIRM</name>
<keyword evidence="7" id="KW-1185">Reference proteome</keyword>
<dbReference type="Pfam" id="PF04397">
    <property type="entry name" value="LytTR"/>
    <property type="match status" value="1"/>
</dbReference>
<gene>
    <name evidence="6" type="ORF">INF30_11445</name>
</gene>
<dbReference type="InterPro" id="IPR007492">
    <property type="entry name" value="LytTR_DNA-bd_dom"/>
</dbReference>
<feature type="domain" description="HTH LytTR-type" evidence="5">
    <location>
        <begin position="131"/>
        <end position="230"/>
    </location>
</feature>
<dbReference type="PROSITE" id="PS50930">
    <property type="entry name" value="HTH_LYTTR"/>
    <property type="match status" value="1"/>
</dbReference>
<accession>A0ABR9RLL0</accession>
<evidence type="ECO:0000259" key="4">
    <source>
        <dbReference type="PROSITE" id="PS50110"/>
    </source>
</evidence>
<feature type="modified residue" description="4-aspartylphosphate" evidence="3">
    <location>
        <position position="57"/>
    </location>
</feature>
<evidence type="ECO:0000313" key="6">
    <source>
        <dbReference type="EMBL" id="MBE5063866.1"/>
    </source>
</evidence>
<evidence type="ECO:0000256" key="3">
    <source>
        <dbReference type="PROSITE-ProRule" id="PRU00169"/>
    </source>
</evidence>
<dbReference type="Proteomes" id="UP000758652">
    <property type="component" value="Unassembled WGS sequence"/>
</dbReference>
<protein>
    <recommendedName>
        <fullName evidence="1">Stage 0 sporulation protein A homolog</fullName>
    </recommendedName>
</protein>
<evidence type="ECO:0000256" key="1">
    <source>
        <dbReference type="ARBA" id="ARBA00018672"/>
    </source>
</evidence>
<organism evidence="6 7">
    <name type="scientific">Claveliimonas monacensis</name>
    <dbReference type="NCBI Taxonomy" id="2779351"/>
    <lineage>
        <taxon>Bacteria</taxon>
        <taxon>Bacillati</taxon>
        <taxon>Bacillota</taxon>
        <taxon>Clostridia</taxon>
        <taxon>Lachnospirales</taxon>
        <taxon>Lachnospiraceae</taxon>
        <taxon>Claveliimonas</taxon>
    </lineage>
</organism>
<dbReference type="PANTHER" id="PTHR37299">
    <property type="entry name" value="TRANSCRIPTIONAL REGULATOR-RELATED"/>
    <property type="match status" value="1"/>
</dbReference>
<dbReference type="Gene3D" id="2.40.50.1020">
    <property type="entry name" value="LytTr DNA-binding domain"/>
    <property type="match status" value="1"/>
</dbReference>
<reference evidence="6 7" key="1">
    <citation type="submission" date="2020-10" db="EMBL/GenBank/DDBJ databases">
        <title>ChiBAC.</title>
        <authorList>
            <person name="Zenner C."/>
            <person name="Hitch T.C.A."/>
            <person name="Clavel T."/>
        </authorList>
    </citation>
    <scope>NUCLEOTIDE SEQUENCE [LARGE SCALE GENOMIC DNA]</scope>
    <source>
        <strain evidence="6 7">DSM 108991</strain>
    </source>
</reference>